<keyword evidence="4" id="KW-1185">Reference proteome</keyword>
<sequence>MTYKEFKEKLSGLKSWQLMYREIMLLGKSLPEMPELLKTDDVLIKGCESKVWLRVELSDDQILVLIGDSDTRIVKGLMGLIMLMHQGKTPEQSLSINTYDEFEQLGLIKHLSPSRGNGIKAIADTIQEKVKQWL</sequence>
<name>A0A0S2K1S5_9GAMM</name>
<evidence type="ECO:0000256" key="1">
    <source>
        <dbReference type="ARBA" id="ARBA00010282"/>
    </source>
</evidence>
<dbReference type="RefSeq" id="WP_058029936.1">
    <property type="nucleotide sequence ID" value="NZ_CP013187.1"/>
</dbReference>
<feature type="domain" description="Fe-S metabolism associated" evidence="2">
    <location>
        <begin position="8"/>
        <end position="128"/>
    </location>
</feature>
<evidence type="ECO:0000313" key="3">
    <source>
        <dbReference type="EMBL" id="ALO42267.1"/>
    </source>
</evidence>
<dbReference type="KEGG" id="pphe:PP2015_1765"/>
<dbReference type="AlphaFoldDB" id="A0A0S2K1S5"/>
<dbReference type="Proteomes" id="UP000061457">
    <property type="component" value="Chromosome I"/>
</dbReference>
<dbReference type="STRING" id="161398.PP2015_1765"/>
<accession>A0A0S2K1S5</accession>
<dbReference type="OrthoDB" id="9799320at2"/>
<evidence type="ECO:0000313" key="4">
    <source>
        <dbReference type="Proteomes" id="UP000061457"/>
    </source>
</evidence>
<dbReference type="SUPFAM" id="SSF82649">
    <property type="entry name" value="SufE/NifU"/>
    <property type="match status" value="1"/>
</dbReference>
<comment type="similarity">
    <text evidence="1">Belongs to the SufE family.</text>
</comment>
<protein>
    <submittedName>
        <fullName evidence="3">SufE protein</fullName>
    </submittedName>
</protein>
<evidence type="ECO:0000259" key="2">
    <source>
        <dbReference type="Pfam" id="PF02657"/>
    </source>
</evidence>
<dbReference type="PANTHER" id="PTHR43597">
    <property type="entry name" value="SULFUR ACCEPTOR PROTEIN CSDE"/>
    <property type="match status" value="1"/>
</dbReference>
<gene>
    <name evidence="3" type="ORF">PP2015_1765</name>
</gene>
<dbReference type="EMBL" id="CP013187">
    <property type="protein sequence ID" value="ALO42267.1"/>
    <property type="molecule type" value="Genomic_DNA"/>
</dbReference>
<organism evidence="3 4">
    <name type="scientific">Pseudoalteromonas phenolica</name>
    <dbReference type="NCBI Taxonomy" id="161398"/>
    <lineage>
        <taxon>Bacteria</taxon>
        <taxon>Pseudomonadati</taxon>
        <taxon>Pseudomonadota</taxon>
        <taxon>Gammaproteobacteria</taxon>
        <taxon>Alteromonadales</taxon>
        <taxon>Pseudoalteromonadaceae</taxon>
        <taxon>Pseudoalteromonas</taxon>
    </lineage>
</organism>
<proteinExistence type="inferred from homology"/>
<reference evidence="3 4" key="1">
    <citation type="submission" date="2015-11" db="EMBL/GenBank/DDBJ databases">
        <authorList>
            <person name="Zhang Y."/>
            <person name="Guo Z."/>
        </authorList>
    </citation>
    <scope>NUCLEOTIDE SEQUENCE [LARGE SCALE GENOMIC DNA]</scope>
    <source>
        <strain evidence="3 4">KCTC 12086</strain>
    </source>
</reference>
<dbReference type="Pfam" id="PF02657">
    <property type="entry name" value="SufE"/>
    <property type="match status" value="1"/>
</dbReference>
<dbReference type="InterPro" id="IPR003808">
    <property type="entry name" value="Fe-S_metab-assoc_dom"/>
</dbReference>
<dbReference type="PATRIC" id="fig|161398.10.peg.1790"/>
<dbReference type="Gene3D" id="3.90.1010.10">
    <property type="match status" value="1"/>
</dbReference>
<dbReference type="PANTHER" id="PTHR43597:SF5">
    <property type="entry name" value="SUFE-LIKE PROTEIN 2, CHLOROPLASTIC"/>
    <property type="match status" value="1"/>
</dbReference>